<evidence type="ECO:0000259" key="5">
    <source>
        <dbReference type="PROSITE" id="PS50931"/>
    </source>
</evidence>
<keyword evidence="7" id="KW-1185">Reference proteome</keyword>
<dbReference type="SUPFAM" id="SSF53850">
    <property type="entry name" value="Periplasmic binding protein-like II"/>
    <property type="match status" value="1"/>
</dbReference>
<keyword evidence="3" id="KW-0238">DNA-binding</keyword>
<dbReference type="Pfam" id="PF03466">
    <property type="entry name" value="LysR_substrate"/>
    <property type="match status" value="1"/>
</dbReference>
<sequence>MTITQVLYALTMEQHLNFSAASRALFMSQPALSLQIKALESELGYRLFERTTHGVTLTECGRAFCEAARPLAAAWADFKSRISGAAGARVLRIGLGARVYSNRLFRKIVAFLDSHPEIEVSFVTEAGHDFLSALREGALDLALDRLPPPSLLDGAEQFASWTLIEEPQCILLPRNDPRAHKNEFRFSELQGYAIITSLENTMEDRTLRYLCKEHGFALNRLYRSDSMKTNMDLLRSGKGVIIGPKSFASYFGVAAVPLSPSTTASLDFICLKKNADRPEVSTLRRYLQKLCAGR</sequence>
<dbReference type="Proteomes" id="UP000006462">
    <property type="component" value="Unassembled WGS sequence"/>
</dbReference>
<keyword evidence="2" id="KW-0805">Transcription regulation</keyword>
<dbReference type="CDD" id="cd05466">
    <property type="entry name" value="PBP2_LTTR_substrate"/>
    <property type="match status" value="1"/>
</dbReference>
<dbReference type="Gene3D" id="1.10.10.10">
    <property type="entry name" value="Winged helix-like DNA-binding domain superfamily/Winged helix DNA-binding domain"/>
    <property type="match status" value="1"/>
</dbReference>
<comment type="caution">
    <text evidence="6">The sequence shown here is derived from an EMBL/GenBank/DDBJ whole genome shotgun (WGS) entry which is preliminary data.</text>
</comment>
<evidence type="ECO:0000313" key="7">
    <source>
        <dbReference type="Proteomes" id="UP000006462"/>
    </source>
</evidence>
<evidence type="ECO:0000256" key="3">
    <source>
        <dbReference type="ARBA" id="ARBA00023125"/>
    </source>
</evidence>
<comment type="similarity">
    <text evidence="1">Belongs to the LysR transcriptional regulatory family.</text>
</comment>
<accession>A0ABP2HUM2</accession>
<dbReference type="Pfam" id="PF00126">
    <property type="entry name" value="HTH_1"/>
    <property type="match status" value="1"/>
</dbReference>
<evidence type="ECO:0000256" key="2">
    <source>
        <dbReference type="ARBA" id="ARBA00023015"/>
    </source>
</evidence>
<dbReference type="InterPro" id="IPR000847">
    <property type="entry name" value="LysR_HTH_N"/>
</dbReference>
<dbReference type="PRINTS" id="PR00039">
    <property type="entry name" value="HTHLYSR"/>
</dbReference>
<protein>
    <submittedName>
        <fullName evidence="6">LysR substrate binding domain protein</fullName>
    </submittedName>
</protein>
<organism evidence="6 7">
    <name type="scientific">Pyramidobacter piscolens W5455</name>
    <dbReference type="NCBI Taxonomy" id="352165"/>
    <lineage>
        <taxon>Bacteria</taxon>
        <taxon>Thermotogati</taxon>
        <taxon>Synergistota</taxon>
        <taxon>Synergistia</taxon>
        <taxon>Synergistales</taxon>
        <taxon>Dethiosulfovibrionaceae</taxon>
        <taxon>Pyramidobacter</taxon>
    </lineage>
</organism>
<feature type="domain" description="HTH lysR-type" evidence="5">
    <location>
        <begin position="1"/>
        <end position="58"/>
    </location>
</feature>
<dbReference type="Gene3D" id="3.40.190.290">
    <property type="match status" value="1"/>
</dbReference>
<dbReference type="InterPro" id="IPR005119">
    <property type="entry name" value="LysR_subst-bd"/>
</dbReference>
<dbReference type="InterPro" id="IPR036388">
    <property type="entry name" value="WH-like_DNA-bd_sf"/>
</dbReference>
<evidence type="ECO:0000256" key="4">
    <source>
        <dbReference type="ARBA" id="ARBA00023163"/>
    </source>
</evidence>
<dbReference type="PANTHER" id="PTHR30346:SF17">
    <property type="entry name" value="LYSR FAMILY TRANSCRIPTIONAL REGULATOR"/>
    <property type="match status" value="1"/>
</dbReference>
<gene>
    <name evidence="6" type="ORF">HMPREF7215_0606</name>
</gene>
<dbReference type="SUPFAM" id="SSF46785">
    <property type="entry name" value="Winged helix' DNA-binding domain"/>
    <property type="match status" value="1"/>
</dbReference>
<dbReference type="PANTHER" id="PTHR30346">
    <property type="entry name" value="TRANSCRIPTIONAL DUAL REGULATOR HCAR-RELATED"/>
    <property type="match status" value="1"/>
</dbReference>
<reference evidence="6 7" key="1">
    <citation type="submission" date="2009-12" db="EMBL/GenBank/DDBJ databases">
        <authorList>
            <person name="Shrivastava S."/>
            <person name="Madupu R."/>
            <person name="Durkin A.S."/>
            <person name="Torralba M."/>
            <person name="Methe B."/>
            <person name="Sutton G.G."/>
            <person name="Strausberg R.L."/>
            <person name="Nelson K.E."/>
        </authorList>
    </citation>
    <scope>NUCLEOTIDE SEQUENCE [LARGE SCALE GENOMIC DNA]</scope>
    <source>
        <strain evidence="6 7">W5455</strain>
    </source>
</reference>
<dbReference type="InterPro" id="IPR036390">
    <property type="entry name" value="WH_DNA-bd_sf"/>
</dbReference>
<keyword evidence="4" id="KW-0804">Transcription</keyword>
<evidence type="ECO:0000256" key="1">
    <source>
        <dbReference type="ARBA" id="ARBA00009437"/>
    </source>
</evidence>
<evidence type="ECO:0000313" key="6">
    <source>
        <dbReference type="EMBL" id="EFB91014.1"/>
    </source>
</evidence>
<dbReference type="PROSITE" id="PS50931">
    <property type="entry name" value="HTH_LYSR"/>
    <property type="match status" value="1"/>
</dbReference>
<dbReference type="EMBL" id="ADFP01000051">
    <property type="protein sequence ID" value="EFB91014.1"/>
    <property type="molecule type" value="Genomic_DNA"/>
</dbReference>
<name>A0ABP2HUM2_9BACT</name>
<proteinExistence type="inferred from homology"/>
<dbReference type="RefSeq" id="WP_009164458.1">
    <property type="nucleotide sequence ID" value="NZ_ADFP01000051.1"/>
</dbReference>